<evidence type="ECO:0000313" key="10">
    <source>
        <dbReference type="EMBL" id="CAE0024726.1"/>
    </source>
</evidence>
<keyword evidence="4" id="KW-0274">FAD</keyword>
<evidence type="ECO:0000256" key="5">
    <source>
        <dbReference type="ARBA" id="ARBA00023002"/>
    </source>
</evidence>
<feature type="domain" description="Monodehydroascorbate reductase 3-like C-terminal" evidence="9">
    <location>
        <begin position="420"/>
        <end position="503"/>
    </location>
</feature>
<dbReference type="SUPFAM" id="SSF55424">
    <property type="entry name" value="FAD/NAD-linked reductases, dimerisation (C-terminal) domain"/>
    <property type="match status" value="1"/>
</dbReference>
<gene>
    <name evidence="10" type="ORF">CLAU1311_LOCUS7134</name>
</gene>
<dbReference type="PANTHER" id="PTHR43557">
    <property type="entry name" value="APOPTOSIS-INDUCING FACTOR 1"/>
    <property type="match status" value="1"/>
</dbReference>
<dbReference type="SUPFAM" id="SSF51905">
    <property type="entry name" value="FAD/NAD(P)-binding domain"/>
    <property type="match status" value="2"/>
</dbReference>
<dbReference type="Gene3D" id="3.50.50.60">
    <property type="entry name" value="FAD/NAD(P)-binding domain"/>
    <property type="match status" value="3"/>
</dbReference>
<evidence type="ECO:0000259" key="9">
    <source>
        <dbReference type="Pfam" id="PF21791"/>
    </source>
</evidence>
<keyword evidence="5" id="KW-0560">Oxidoreductase</keyword>
<dbReference type="InterPro" id="IPR023753">
    <property type="entry name" value="FAD/NAD-binding_dom"/>
</dbReference>
<dbReference type="InterPro" id="IPR048618">
    <property type="entry name" value="MDHAR3-like_C"/>
</dbReference>
<evidence type="ECO:0000256" key="4">
    <source>
        <dbReference type="ARBA" id="ARBA00022827"/>
    </source>
</evidence>
<dbReference type="PRINTS" id="PR00368">
    <property type="entry name" value="FADPNR"/>
</dbReference>
<dbReference type="InterPro" id="IPR050446">
    <property type="entry name" value="FAD-oxidoreductase/Apoptosis"/>
</dbReference>
<evidence type="ECO:0000259" key="8">
    <source>
        <dbReference type="Pfam" id="PF07992"/>
    </source>
</evidence>
<dbReference type="EC" id="1.6.5.4" evidence="7"/>
<dbReference type="InterPro" id="IPR036188">
    <property type="entry name" value="FAD/NAD-bd_sf"/>
</dbReference>
<dbReference type="Gene3D" id="3.30.390.30">
    <property type="match status" value="1"/>
</dbReference>
<dbReference type="GO" id="GO:0016656">
    <property type="term" value="F:monodehydroascorbate reductase (NADH) activity"/>
    <property type="evidence" value="ECO:0007669"/>
    <property type="project" value="UniProtKB-EC"/>
</dbReference>
<dbReference type="Pfam" id="PF21791">
    <property type="entry name" value="MDHAR3-like_C"/>
    <property type="match status" value="1"/>
</dbReference>
<comment type="similarity">
    <text evidence="2">Belongs to the FAD-dependent oxidoreductase family.</text>
</comment>
<organism evidence="10">
    <name type="scientific">Chloropicon laureae</name>
    <dbReference type="NCBI Taxonomy" id="464258"/>
    <lineage>
        <taxon>Eukaryota</taxon>
        <taxon>Viridiplantae</taxon>
        <taxon>Chlorophyta</taxon>
        <taxon>Chloropicophyceae</taxon>
        <taxon>Chloropicales</taxon>
        <taxon>Chloropicaceae</taxon>
        <taxon>Chloropicon</taxon>
    </lineage>
</organism>
<keyword evidence="3" id="KW-0285">Flavoprotein</keyword>
<proteinExistence type="inferred from homology"/>
<protein>
    <recommendedName>
        <fullName evidence="7">monodehydroascorbate reductase (NADH)</fullName>
        <ecNumber evidence="7">1.6.5.4</ecNumber>
    </recommendedName>
</protein>
<dbReference type="PANTHER" id="PTHR43557:SF2">
    <property type="entry name" value="RIESKE DOMAIN-CONTAINING PROTEIN-RELATED"/>
    <property type="match status" value="1"/>
</dbReference>
<dbReference type="EMBL" id="HBHU01010939">
    <property type="protein sequence ID" value="CAE0024726.1"/>
    <property type="molecule type" value="Transcribed_RNA"/>
</dbReference>
<dbReference type="Pfam" id="PF07992">
    <property type="entry name" value="Pyr_redox_2"/>
    <property type="match status" value="1"/>
</dbReference>
<name>A0A7S2Z5S9_9CHLO</name>
<comment type="cofactor">
    <cofactor evidence="1">
        <name>FAD</name>
        <dbReference type="ChEBI" id="CHEBI:57692"/>
    </cofactor>
</comment>
<evidence type="ECO:0000256" key="6">
    <source>
        <dbReference type="ARBA" id="ARBA00023027"/>
    </source>
</evidence>
<dbReference type="InterPro" id="IPR016156">
    <property type="entry name" value="FAD/NAD-linked_Rdtase_dimer_sf"/>
</dbReference>
<dbReference type="PRINTS" id="PR00411">
    <property type="entry name" value="PNDRDTASEI"/>
</dbReference>
<sequence length="506" mass="54411">MESMSCCSALRLATPTSFGKRAATRLGRLRRLADSRSSDRSVRGMATGKETFPLVVLGGGNAAGYCAKQFVESGGSAGDLCIIGREPFCSYERPALSKAYLFPDKPARLPGFHTSVGGGGERQEPAWYKDKGIAFKLGSAVTEASLKDKTLTLADGSSVGFEKLIIATGARPVYLHEFGTPNASAQGICYLRNVADGDHLNAQIKLCKTKYDNKAVVVGGGYIGMECAAALSLNGVDTTMVFPESHLMERLFTPSLAKFYEDYYQSKGIKMQKGDLITGFATEKVKKGLLSMFDKGVPAPGTEIDDAPETPDDRVVRAQLKSGGELECSLAVVGVGARPNVELFDGQLDMAEGCKGIQVDSQLRASAEGVYAVGDVAAFPLAMDGGAVSRQEHVMNCRLSAYHAVKGALDADFSEAYDYLPYFYSRVFDLSWVFYGFNRGKAVEFGKKEPGCTFGCFWVSDKGKVVGIFAESASAEAVEKIKKLAREQPRAPRTEVLQEQGLEAFP</sequence>
<evidence type="ECO:0000256" key="7">
    <source>
        <dbReference type="ARBA" id="ARBA00038920"/>
    </source>
</evidence>
<evidence type="ECO:0000256" key="3">
    <source>
        <dbReference type="ARBA" id="ARBA00022630"/>
    </source>
</evidence>
<feature type="domain" description="FAD/NAD(P)-binding" evidence="8">
    <location>
        <begin position="54"/>
        <end position="388"/>
    </location>
</feature>
<reference evidence="10" key="1">
    <citation type="submission" date="2021-01" db="EMBL/GenBank/DDBJ databases">
        <authorList>
            <person name="Corre E."/>
            <person name="Pelletier E."/>
            <person name="Niang G."/>
            <person name="Scheremetjew M."/>
            <person name="Finn R."/>
            <person name="Kale V."/>
            <person name="Holt S."/>
            <person name="Cochrane G."/>
            <person name="Meng A."/>
            <person name="Brown T."/>
            <person name="Cohen L."/>
        </authorList>
    </citation>
    <scope>NUCLEOTIDE SEQUENCE</scope>
    <source>
        <strain evidence="10">RCC856</strain>
    </source>
</reference>
<accession>A0A7S2Z5S9</accession>
<keyword evidence="6" id="KW-0520">NAD</keyword>
<evidence type="ECO:0000256" key="1">
    <source>
        <dbReference type="ARBA" id="ARBA00001974"/>
    </source>
</evidence>
<dbReference type="GO" id="GO:0005737">
    <property type="term" value="C:cytoplasm"/>
    <property type="evidence" value="ECO:0007669"/>
    <property type="project" value="TreeGrafter"/>
</dbReference>
<dbReference type="AlphaFoldDB" id="A0A7S2Z5S9"/>
<evidence type="ECO:0000256" key="2">
    <source>
        <dbReference type="ARBA" id="ARBA00006442"/>
    </source>
</evidence>